<feature type="compositionally biased region" description="Basic and acidic residues" evidence="7">
    <location>
        <begin position="420"/>
        <end position="437"/>
    </location>
</feature>
<dbReference type="SMART" id="SM00209">
    <property type="entry name" value="TSP1"/>
    <property type="match status" value="8"/>
</dbReference>
<dbReference type="Pfam" id="PF00090">
    <property type="entry name" value="TSP_1"/>
    <property type="match status" value="1"/>
</dbReference>
<sequence length="2160" mass="238608">MAVCGASQSEHRKWRYVRLAAVFTMGTRCSLIVQLLQLQQDDSARPQLGHHSALKWTLTNRKCDLAASCHQQLQKPPETLCDCGGRLISAQNAGRPSQPPALAFGTEFTGQDRVLCQLSAGSPRGHSGDSVAPGHRPWSRQASHSAGASSSHSCPLDTPTAGKKLEGDAAVLLENASAPGIPVAFRSREDHAASPERLDLDGCHLQVCPLLEGEERLRLLNFQHNQISRIQHLSHLRRLIFLDLYDNRIGEISGLSALTSLRVLMLGKNRITRISNLENLTKLDVLDLHGNQISKIENLSHLAELRVLNLAGNCIACVENLRGLDSLTELNLRRNCITTVTDVDCLPSLQRLFLSCNNITSFDDLTCVGDNRSLSEVTLDGNPVAQETWYKQTALRYMVQLRQLDMKRITEEERRMASVLARKEDEKKRESHKQAVHKEKRRLAIRNAAQQWEAQSVKHGFKACLELPAQDCMKQEVSPEHSPGQLNGVAPHVSQEELRRLSPVASGEKAAGGGDSRTRTPSRPNSPRDPRLAEAAVGAGVQSLSLSDSHLAELDGDTLRLFGPGALEALERGWGVQTAGAVTVIAFRYIDFDTIVPTLPRIRVKFPNVRHLIFSNSNISRLPQLAALAQVRRLDQLTVHPEGNPVVSLGLWRSFAIYRLNHFNLQRINGLEVTMNDVITAERLFGTLGHIAATETPHYRLLLLLEESRLPRDEVGPGILMHSSAQPRALEECHSRKRQLQFLLEGRGRRAGLSPEELRDNGKVLGEGLSRALFNYPSRDTGADSTEEAFSDGPVKTQVCREFVSGLVKRAADTNLKAESLHKLWPSLFVELVRDSVLDMWGRPAPLCLVSLRLCSGSSRAQRELLIRSRAGGEQGKGGERRVQGQRDPGTDRGRGGITQCFGDIQEENTSTSALSFQDLEIWKNPLPGSSVKITQLYYLLCCCSWLLGRAICWKGDFSLSLPPRERSWTGQSGGEGEIPVLLLLIGPTLVDCQHTVEHRKVPQRIGPQQEAADGRGEVSGSWGPWGPWAACSRSCGGGVREQTRPCLAYPQEVARVPHGVPPHTLAPGRVVSALRPSVPLHRPGRPPRSNDTHPQSAGGPAQSSRPGHRGSSEKRITPGRYGYGKLPYIVPLKTDTGQGQSAPRPRRQRQATHPRRRGQGQGYRQQNPHPGYDTGNGIYRGSQSRTHHARTSIYQPAQSQYPGSGSSLLLSPHLRYPGPGVTTIKCVGAHKQYKICNTHACPSSSRNIREVQCSSYNNKPFMGRLYEWEPFNEAQGDQRCELNCRAIGYRFYVRQAERVIDGTPCDHNDSSVCVAGQCKGVTSRLPGDGFVCAPASSAKLESKLDCEILVNSGMVVFCKGDRLTFADVNIVSSPGLAVNPRDVLEQDVHTCLARDDVWPDPLLSPQPLRDFPVDTSSRFLYEGRSGRCGQSGEGDISEVRERPLAGPRSLCCQQKDSQSQQNLTNCALLLEEARLQLARDLIQSLGCDELLGSDKVMDKCGVCGGDNTACEVVSGVFKHSLMNIGYHKIVEIPVGATKINITEMIKSRNYLALRSRSGRSIVNGNWAIDRPGKYEGAGTMFTYRRPNEITSTAGESVVAEGPTNEVLEVYMIYQQPNPGVHYEFIVPRENLISPHLSPDRNPGSHPNGQFGLEGDADSIEEGSDHPHGTHSPSQAPEPPRRQREHNWKQLGSSECSASCGRGVRYARFGCVHRATHAEVADSLCDPATKPSAVEEACNTLACPAFWDIGEWSECSKTCGLGMQHRQVLCRQVYANRTFTIQGNRCQHLERPETTSSCQLKICSEWEIRTDWSPPLLLYLDWDIGEWSECSKTCGLGMQHRQVLCRQVYANRTFTIQGNRCQHLERPETTSSCQLKICSEWEIRTDWSPCSVPCGVGQKSREVRCVSNVGDIVADEECNMKLRPEDVENCDMGPCAKSWFFTEWGSRCSADCGAGVRSRSVVCMTNHISSLPLEGCGNERPPEAMACNNGPCETREQWFAGSWGQCSAECGNGTQHRAVVCLRSSADGFTVLQPLDCSYLERPASQQSCYLKACGAKWYHTDWSTCSKSCEGGFRVREVRCLSDDMAPSDSCEPQLRPEERETCNPDPCVSQIDENCRDKYFNCNVVVQARLCVYNYYKTACCASCTRVANRQAGFLGRR</sequence>
<dbReference type="GO" id="GO:0031012">
    <property type="term" value="C:extracellular matrix"/>
    <property type="evidence" value="ECO:0007669"/>
    <property type="project" value="TreeGrafter"/>
</dbReference>
<dbReference type="Proteomes" id="UP000736164">
    <property type="component" value="Unassembled WGS sequence"/>
</dbReference>
<feature type="compositionally biased region" description="Basic and acidic residues" evidence="7">
    <location>
        <begin position="1679"/>
        <end position="1688"/>
    </location>
</feature>
<reference evidence="9" key="1">
    <citation type="journal article" date="2021" name="Cell">
        <title>Tracing the genetic footprints of vertebrate landing in non-teleost ray-finned fishes.</title>
        <authorList>
            <person name="Bi X."/>
            <person name="Wang K."/>
            <person name="Yang L."/>
            <person name="Pan H."/>
            <person name="Jiang H."/>
            <person name="Wei Q."/>
            <person name="Fang M."/>
            <person name="Yu H."/>
            <person name="Zhu C."/>
            <person name="Cai Y."/>
            <person name="He Y."/>
            <person name="Gan X."/>
            <person name="Zeng H."/>
            <person name="Yu D."/>
            <person name="Zhu Y."/>
            <person name="Jiang H."/>
            <person name="Qiu Q."/>
            <person name="Yang H."/>
            <person name="Zhang Y.E."/>
            <person name="Wang W."/>
            <person name="Zhu M."/>
            <person name="He S."/>
            <person name="Zhang G."/>
        </authorList>
    </citation>
    <scope>NUCLEOTIDE SEQUENCE</scope>
    <source>
        <strain evidence="9">Allg_001</strain>
    </source>
</reference>
<feature type="region of interest" description="Disordered" evidence="7">
    <location>
        <begin position="420"/>
        <end position="441"/>
    </location>
</feature>
<keyword evidence="2" id="KW-0964">Secreted</keyword>
<dbReference type="FunFam" id="2.20.100.10:FF:000005">
    <property type="entry name" value="ADAM metallopeptidase with thrombospondin type 1 motif 9"/>
    <property type="match status" value="3"/>
</dbReference>
<dbReference type="SMART" id="SM00365">
    <property type="entry name" value="LRR_SD22"/>
    <property type="match status" value="7"/>
</dbReference>
<dbReference type="InterPro" id="IPR032675">
    <property type="entry name" value="LRR_dom_sf"/>
</dbReference>
<dbReference type="Gene3D" id="2.20.100.10">
    <property type="entry name" value="Thrombospondin type-1 (TSP1) repeat"/>
    <property type="match status" value="8"/>
</dbReference>
<dbReference type="Pfam" id="PF08686">
    <property type="entry name" value="PLAC"/>
    <property type="match status" value="1"/>
</dbReference>
<feature type="domain" description="PLAC" evidence="8">
    <location>
        <begin position="2113"/>
        <end position="2150"/>
    </location>
</feature>
<feature type="compositionally biased region" description="Basic and acidic residues" evidence="7">
    <location>
        <begin position="877"/>
        <end position="895"/>
    </location>
</feature>
<keyword evidence="4" id="KW-0433">Leucine-rich repeat</keyword>
<name>A0A8J7NG55_ATRSP</name>
<dbReference type="Gene3D" id="3.80.10.10">
    <property type="entry name" value="Ribonuclease Inhibitor"/>
    <property type="match status" value="3"/>
</dbReference>
<dbReference type="GO" id="GO:0030198">
    <property type="term" value="P:extracellular matrix organization"/>
    <property type="evidence" value="ECO:0007669"/>
    <property type="project" value="TreeGrafter"/>
</dbReference>
<proteinExistence type="predicted"/>
<feature type="non-terminal residue" evidence="9">
    <location>
        <position position="1"/>
    </location>
</feature>
<accession>A0A8J7NG55</accession>
<evidence type="ECO:0000313" key="9">
    <source>
        <dbReference type="EMBL" id="MBN3312330.1"/>
    </source>
</evidence>
<organism evidence="9 10">
    <name type="scientific">Atractosteus spatula</name>
    <name type="common">Alligator gar</name>
    <name type="synonym">Lepisosteus spatula</name>
    <dbReference type="NCBI Taxonomy" id="7917"/>
    <lineage>
        <taxon>Eukaryota</taxon>
        <taxon>Metazoa</taxon>
        <taxon>Chordata</taxon>
        <taxon>Craniata</taxon>
        <taxon>Vertebrata</taxon>
        <taxon>Euteleostomi</taxon>
        <taxon>Actinopterygii</taxon>
        <taxon>Neopterygii</taxon>
        <taxon>Holostei</taxon>
        <taxon>Semionotiformes</taxon>
        <taxon>Lepisosteidae</taxon>
        <taxon>Atractosteus</taxon>
    </lineage>
</organism>
<dbReference type="PROSITE" id="PS51450">
    <property type="entry name" value="LRR"/>
    <property type="match status" value="7"/>
</dbReference>
<evidence type="ECO:0000256" key="6">
    <source>
        <dbReference type="ARBA" id="ARBA00022737"/>
    </source>
</evidence>
<evidence type="ECO:0000313" key="10">
    <source>
        <dbReference type="Proteomes" id="UP000736164"/>
    </source>
</evidence>
<dbReference type="SMART" id="SM00369">
    <property type="entry name" value="LRR_TYP"/>
    <property type="match status" value="6"/>
</dbReference>
<dbReference type="PANTHER" id="PTHR13723">
    <property type="entry name" value="ADAMTS A DISINTEGRIN AND METALLOPROTEASE WITH THROMBOSPONDIN MOTIFS PROTEASE"/>
    <property type="match status" value="1"/>
</dbReference>
<evidence type="ECO:0000259" key="8">
    <source>
        <dbReference type="PROSITE" id="PS50900"/>
    </source>
</evidence>
<dbReference type="SUPFAM" id="SSF82895">
    <property type="entry name" value="TSP-1 type 1 repeat"/>
    <property type="match status" value="7"/>
</dbReference>
<evidence type="ECO:0000256" key="2">
    <source>
        <dbReference type="ARBA" id="ARBA00022525"/>
    </source>
</evidence>
<feature type="region of interest" description="Disordered" evidence="7">
    <location>
        <begin position="1634"/>
        <end position="1697"/>
    </location>
</feature>
<keyword evidence="3" id="KW-0272">Extracellular matrix</keyword>
<dbReference type="Pfam" id="PF14580">
    <property type="entry name" value="LRR_9"/>
    <property type="match status" value="1"/>
</dbReference>
<dbReference type="Gene3D" id="2.60.120.830">
    <property type="match status" value="1"/>
</dbReference>
<dbReference type="Pfam" id="PF19030">
    <property type="entry name" value="TSP1_ADAMTS"/>
    <property type="match status" value="7"/>
</dbReference>
<evidence type="ECO:0000256" key="5">
    <source>
        <dbReference type="ARBA" id="ARBA00022729"/>
    </source>
</evidence>
<evidence type="ECO:0000256" key="4">
    <source>
        <dbReference type="ARBA" id="ARBA00022614"/>
    </source>
</evidence>
<dbReference type="PROSITE" id="PS50092">
    <property type="entry name" value="TSP1"/>
    <property type="match status" value="8"/>
</dbReference>
<dbReference type="PANTHER" id="PTHR13723:SF319">
    <property type="entry name" value="THROMBOSPONDIN TYPE 1 DOMAIN CONTAINING 4"/>
    <property type="match status" value="1"/>
</dbReference>
<dbReference type="FunFam" id="2.60.120.830:FF:000001">
    <property type="entry name" value="A disintegrin and metalloproteinase with thrombospondin motifs 1"/>
    <property type="match status" value="1"/>
</dbReference>
<dbReference type="FunFam" id="2.20.100.10:FF:000039">
    <property type="entry name" value="thrombospondin type-1 domain-containing protein 4"/>
    <property type="match status" value="1"/>
</dbReference>
<comment type="subcellular location">
    <subcellularLocation>
        <location evidence="1">Secreted</location>
        <location evidence="1">Extracellular space</location>
        <location evidence="1">Extracellular matrix</location>
    </subcellularLocation>
</comment>
<feature type="compositionally biased region" description="Low complexity" evidence="7">
    <location>
        <begin position="142"/>
        <end position="153"/>
    </location>
</feature>
<evidence type="ECO:0000256" key="7">
    <source>
        <dbReference type="SAM" id="MobiDB-lite"/>
    </source>
</evidence>
<feature type="region of interest" description="Disordered" evidence="7">
    <location>
        <begin position="1077"/>
        <end position="1192"/>
    </location>
</feature>
<dbReference type="PROSITE" id="PS50900">
    <property type="entry name" value="PLAC"/>
    <property type="match status" value="1"/>
</dbReference>
<protein>
    <submittedName>
        <fullName evidence="9">THSD4 protein</fullName>
    </submittedName>
</protein>
<dbReference type="GO" id="GO:0004222">
    <property type="term" value="F:metalloendopeptidase activity"/>
    <property type="evidence" value="ECO:0007669"/>
    <property type="project" value="TreeGrafter"/>
</dbReference>
<keyword evidence="6" id="KW-0677">Repeat</keyword>
<dbReference type="InterPro" id="IPR003591">
    <property type="entry name" value="Leu-rich_rpt_typical-subtyp"/>
</dbReference>
<dbReference type="InterPro" id="IPR050439">
    <property type="entry name" value="ADAMTS_ADAMTS-like"/>
</dbReference>
<evidence type="ECO:0000256" key="3">
    <source>
        <dbReference type="ARBA" id="ARBA00022530"/>
    </source>
</evidence>
<evidence type="ECO:0000256" key="1">
    <source>
        <dbReference type="ARBA" id="ARBA00004498"/>
    </source>
</evidence>
<feature type="region of interest" description="Disordered" evidence="7">
    <location>
        <begin position="869"/>
        <end position="896"/>
    </location>
</feature>
<keyword evidence="5" id="KW-0732">Signal</keyword>
<dbReference type="GO" id="GO:0006508">
    <property type="term" value="P:proteolysis"/>
    <property type="evidence" value="ECO:0007669"/>
    <property type="project" value="TreeGrafter"/>
</dbReference>
<dbReference type="EMBL" id="JAAWVO010004691">
    <property type="protein sequence ID" value="MBN3312330.1"/>
    <property type="molecule type" value="Genomic_DNA"/>
</dbReference>
<comment type="caution">
    <text evidence="9">The sequence shown here is derived from an EMBL/GenBank/DDBJ whole genome shotgun (WGS) entry which is preliminary data.</text>
</comment>
<dbReference type="InterPro" id="IPR010909">
    <property type="entry name" value="PLAC"/>
</dbReference>
<dbReference type="InterPro" id="IPR001611">
    <property type="entry name" value="Leu-rich_rpt"/>
</dbReference>
<feature type="compositionally biased region" description="Basic residues" evidence="7">
    <location>
        <begin position="1145"/>
        <end position="1159"/>
    </location>
</feature>
<gene>
    <name evidence="9" type="primary">Thsd4</name>
    <name evidence="9" type="ORF">GTO95_0010236</name>
</gene>
<dbReference type="SUPFAM" id="SSF52058">
    <property type="entry name" value="L domain-like"/>
    <property type="match status" value="1"/>
</dbReference>
<feature type="non-terminal residue" evidence="9">
    <location>
        <position position="2160"/>
    </location>
</feature>
<dbReference type="InterPro" id="IPR036383">
    <property type="entry name" value="TSP1_rpt_sf"/>
</dbReference>
<feature type="region of interest" description="Disordered" evidence="7">
    <location>
        <begin position="497"/>
        <end position="534"/>
    </location>
</feature>
<dbReference type="InterPro" id="IPR000884">
    <property type="entry name" value="TSP1_rpt"/>
</dbReference>
<dbReference type="InterPro" id="IPR010294">
    <property type="entry name" value="ADAMTS_spacer1"/>
</dbReference>
<feature type="region of interest" description="Disordered" evidence="7">
    <location>
        <begin position="119"/>
        <end position="160"/>
    </location>
</feature>
<keyword evidence="10" id="KW-1185">Reference proteome</keyword>
<dbReference type="Pfam" id="PF05986">
    <property type="entry name" value="ADAMTS_spacer1"/>
    <property type="match status" value="1"/>
</dbReference>